<dbReference type="Proteomes" id="UP000054632">
    <property type="component" value="Unassembled WGS sequence"/>
</dbReference>
<evidence type="ECO:0000313" key="4">
    <source>
        <dbReference type="Proteomes" id="UP000054632"/>
    </source>
</evidence>
<dbReference type="EMBL" id="JYDV01000034">
    <property type="protein sequence ID" value="KRZ39634.1"/>
    <property type="molecule type" value="Genomic_DNA"/>
</dbReference>
<gene>
    <name evidence="1" type="ORF">T4A_1952</name>
    <name evidence="3" type="ORF">T4C_13280</name>
    <name evidence="2" type="ORF">T4D_8600</name>
</gene>
<evidence type="ECO:0000313" key="3">
    <source>
        <dbReference type="EMBL" id="KRZ39634.1"/>
    </source>
</evidence>
<comment type="caution">
    <text evidence="2">The sequence shown here is derived from an EMBL/GenBank/DDBJ whole genome shotgun (WGS) entry which is preliminary data.</text>
</comment>
<dbReference type="AlphaFoldDB" id="A0A0V1FPY9"/>
<sequence>MQNEQLFPNCEEKLPFAVCGRFTLITNQPCILAKVFYILSNSTSYLESTSFLQRRFDLAKILSKDFLIKK</sequence>
<dbReference type="Proteomes" id="UP000054826">
    <property type="component" value="Unassembled WGS sequence"/>
</dbReference>
<evidence type="ECO:0000313" key="2">
    <source>
        <dbReference type="EMBL" id="KRY88087.1"/>
    </source>
</evidence>
<dbReference type="OrthoDB" id="10284700at2759"/>
<proteinExistence type="predicted"/>
<evidence type="ECO:0000313" key="5">
    <source>
        <dbReference type="Proteomes" id="UP000054826"/>
    </source>
</evidence>
<dbReference type="EMBL" id="JYDR01000001">
    <property type="protein sequence ID" value="KRY79664.1"/>
    <property type="molecule type" value="Genomic_DNA"/>
</dbReference>
<name>A0A0V1FPY9_TRIPS</name>
<dbReference type="Proteomes" id="UP000054995">
    <property type="component" value="Unassembled WGS sequence"/>
</dbReference>
<evidence type="ECO:0000313" key="1">
    <source>
        <dbReference type="EMBL" id="KRY79664.1"/>
    </source>
</evidence>
<reference evidence="4 5" key="1">
    <citation type="submission" date="2015-01" db="EMBL/GenBank/DDBJ databases">
        <title>Evolution of Trichinella species and genotypes.</title>
        <authorList>
            <person name="Korhonen P.K."/>
            <person name="Edoardo P."/>
            <person name="Giuseppe L.R."/>
            <person name="Gasser R.B."/>
        </authorList>
    </citation>
    <scope>NUCLEOTIDE SEQUENCE [LARGE SCALE GENOMIC DNA]</scope>
    <source>
        <strain evidence="1">ISS13</strain>
        <strain evidence="3">ISS176</strain>
        <strain evidence="2">ISS470</strain>
    </source>
</reference>
<keyword evidence="6" id="KW-1185">Reference proteome</keyword>
<accession>A0A0V1FPY9</accession>
<protein>
    <submittedName>
        <fullName evidence="2">Uncharacterized protein</fullName>
    </submittedName>
</protein>
<dbReference type="EMBL" id="JYDT01000046">
    <property type="protein sequence ID" value="KRY88087.1"/>
    <property type="molecule type" value="Genomic_DNA"/>
</dbReference>
<evidence type="ECO:0000313" key="6">
    <source>
        <dbReference type="Proteomes" id="UP000054995"/>
    </source>
</evidence>
<organism evidence="2 6">
    <name type="scientific">Trichinella pseudospiralis</name>
    <name type="common">Parasitic roundworm</name>
    <dbReference type="NCBI Taxonomy" id="6337"/>
    <lineage>
        <taxon>Eukaryota</taxon>
        <taxon>Metazoa</taxon>
        <taxon>Ecdysozoa</taxon>
        <taxon>Nematoda</taxon>
        <taxon>Enoplea</taxon>
        <taxon>Dorylaimia</taxon>
        <taxon>Trichinellida</taxon>
        <taxon>Trichinellidae</taxon>
        <taxon>Trichinella</taxon>
    </lineage>
</organism>